<dbReference type="Pfam" id="PF04075">
    <property type="entry name" value="F420H2_quin_red"/>
    <property type="match status" value="1"/>
</dbReference>
<comment type="similarity">
    <text evidence="1">Belongs to the F420H(2)-dependent quinone reductase family.</text>
</comment>
<evidence type="ECO:0000256" key="1">
    <source>
        <dbReference type="ARBA" id="ARBA00008710"/>
    </source>
</evidence>
<accession>A0ABT2GXW3</accession>
<dbReference type="InterPro" id="IPR004378">
    <property type="entry name" value="F420H2_quin_Rdtase"/>
</dbReference>
<dbReference type="Gene3D" id="2.30.110.10">
    <property type="entry name" value="Electron Transport, Fmn-binding Protein, Chain A"/>
    <property type="match status" value="1"/>
</dbReference>
<reference evidence="3" key="1">
    <citation type="submission" date="2022-08" db="EMBL/GenBank/DDBJ databases">
        <authorList>
            <person name="Deng Y."/>
            <person name="Han X.-F."/>
            <person name="Zhang Y.-Q."/>
        </authorList>
    </citation>
    <scope>NUCLEOTIDE SEQUENCE</scope>
    <source>
        <strain evidence="3">CPCC 203386</strain>
    </source>
</reference>
<name>A0ABT2GXW3_9MICO</name>
<comment type="caution">
    <text evidence="3">The sequence shown here is derived from an EMBL/GenBank/DDBJ whole genome shotgun (WGS) entry which is preliminary data.</text>
</comment>
<evidence type="ECO:0000313" key="3">
    <source>
        <dbReference type="EMBL" id="MCS5732748.1"/>
    </source>
</evidence>
<dbReference type="PANTHER" id="PTHR39428">
    <property type="entry name" value="F420H(2)-DEPENDENT QUINONE REDUCTASE RV1261C"/>
    <property type="match status" value="1"/>
</dbReference>
<dbReference type="SUPFAM" id="SSF50475">
    <property type="entry name" value="FMN-binding split barrel"/>
    <property type="match status" value="1"/>
</dbReference>
<organism evidence="3 4">
    <name type="scientific">Herbiconiux daphne</name>
    <dbReference type="NCBI Taxonomy" id="2970914"/>
    <lineage>
        <taxon>Bacteria</taxon>
        <taxon>Bacillati</taxon>
        <taxon>Actinomycetota</taxon>
        <taxon>Actinomycetes</taxon>
        <taxon>Micrococcales</taxon>
        <taxon>Microbacteriaceae</taxon>
        <taxon>Herbiconiux</taxon>
    </lineage>
</organism>
<dbReference type="PANTHER" id="PTHR39428:SF1">
    <property type="entry name" value="F420H(2)-DEPENDENT QUINONE REDUCTASE RV1261C"/>
    <property type="match status" value="1"/>
</dbReference>
<keyword evidence="4" id="KW-1185">Reference proteome</keyword>
<evidence type="ECO:0000256" key="2">
    <source>
        <dbReference type="ARBA" id="ARBA00049106"/>
    </source>
</evidence>
<sequence length="136" mass="14337">MNDFTERVISEFRANGGNVTTGGFGDSLVLLHTKGAKSGAPRLAPVMGIAQPDGSWLVCASKAGAPDNPAWFANLLRHPDAAIETGSATVDVTAANLTGAERDVAWAQFTDRSPGFVAYQERAGDRTIPVVRLTPR</sequence>
<proteinExistence type="inferred from homology"/>
<gene>
    <name evidence="3" type="ORF">N1032_03200</name>
</gene>
<protein>
    <submittedName>
        <fullName evidence="3">Nitroreductase family deazaflavin-dependent oxidoreductase</fullName>
    </submittedName>
</protein>
<comment type="catalytic activity">
    <reaction evidence="2">
        <text>oxidized coenzyme F420-(gamma-L-Glu)(n) + a quinol + H(+) = reduced coenzyme F420-(gamma-L-Glu)(n) + a quinone</text>
        <dbReference type="Rhea" id="RHEA:39663"/>
        <dbReference type="Rhea" id="RHEA-COMP:12939"/>
        <dbReference type="Rhea" id="RHEA-COMP:14378"/>
        <dbReference type="ChEBI" id="CHEBI:15378"/>
        <dbReference type="ChEBI" id="CHEBI:24646"/>
        <dbReference type="ChEBI" id="CHEBI:132124"/>
        <dbReference type="ChEBI" id="CHEBI:133980"/>
        <dbReference type="ChEBI" id="CHEBI:139511"/>
    </reaction>
</comment>
<dbReference type="InterPro" id="IPR012349">
    <property type="entry name" value="Split_barrel_FMN-bd"/>
</dbReference>
<dbReference type="Proteomes" id="UP001165586">
    <property type="component" value="Unassembled WGS sequence"/>
</dbReference>
<dbReference type="EMBL" id="JANLCJ010000001">
    <property type="protein sequence ID" value="MCS5732748.1"/>
    <property type="molecule type" value="Genomic_DNA"/>
</dbReference>
<dbReference type="RefSeq" id="WP_259537393.1">
    <property type="nucleotide sequence ID" value="NZ_JANLCJ010000001.1"/>
</dbReference>
<evidence type="ECO:0000313" key="4">
    <source>
        <dbReference type="Proteomes" id="UP001165586"/>
    </source>
</evidence>
<dbReference type="NCBIfam" id="TIGR00026">
    <property type="entry name" value="hi_GC_TIGR00026"/>
    <property type="match status" value="1"/>
</dbReference>